<name>A0A0A9F5J6_ARUDO</name>
<accession>A0A0A9F5J6</accession>
<proteinExistence type="predicted"/>
<dbReference type="EMBL" id="GBRH01192470">
    <property type="protein sequence ID" value="JAE05426.1"/>
    <property type="molecule type" value="Transcribed_RNA"/>
</dbReference>
<evidence type="ECO:0000313" key="2">
    <source>
        <dbReference type="EMBL" id="JAE05426.1"/>
    </source>
</evidence>
<organism evidence="2">
    <name type="scientific">Arundo donax</name>
    <name type="common">Giant reed</name>
    <name type="synonym">Donax arundinaceus</name>
    <dbReference type="NCBI Taxonomy" id="35708"/>
    <lineage>
        <taxon>Eukaryota</taxon>
        <taxon>Viridiplantae</taxon>
        <taxon>Streptophyta</taxon>
        <taxon>Embryophyta</taxon>
        <taxon>Tracheophyta</taxon>
        <taxon>Spermatophyta</taxon>
        <taxon>Magnoliopsida</taxon>
        <taxon>Liliopsida</taxon>
        <taxon>Poales</taxon>
        <taxon>Poaceae</taxon>
        <taxon>PACMAD clade</taxon>
        <taxon>Arundinoideae</taxon>
        <taxon>Arundineae</taxon>
        <taxon>Arundo</taxon>
    </lineage>
</organism>
<keyword evidence="1" id="KW-0812">Transmembrane</keyword>
<keyword evidence="1" id="KW-1133">Transmembrane helix</keyword>
<protein>
    <submittedName>
        <fullName evidence="2">Uncharacterized protein</fullName>
    </submittedName>
</protein>
<evidence type="ECO:0000256" key="1">
    <source>
        <dbReference type="SAM" id="Phobius"/>
    </source>
</evidence>
<reference evidence="2" key="2">
    <citation type="journal article" date="2015" name="Data Brief">
        <title>Shoot transcriptome of the giant reed, Arundo donax.</title>
        <authorList>
            <person name="Barrero R.A."/>
            <person name="Guerrero F.D."/>
            <person name="Moolhuijzen P."/>
            <person name="Goolsby J.A."/>
            <person name="Tidwell J."/>
            <person name="Bellgard S.E."/>
            <person name="Bellgard M.I."/>
        </authorList>
    </citation>
    <scope>NUCLEOTIDE SEQUENCE</scope>
    <source>
        <tissue evidence="2">Shoot tissue taken approximately 20 cm above the soil surface</tissue>
    </source>
</reference>
<dbReference type="AlphaFoldDB" id="A0A0A9F5J6"/>
<sequence length="46" mass="5706">MKVWLQLEHMVYLFNLSFCNCLPISWWAHITHFHPKKQYSQIKSDR</sequence>
<keyword evidence="1" id="KW-0472">Membrane</keyword>
<reference evidence="2" key="1">
    <citation type="submission" date="2014-09" db="EMBL/GenBank/DDBJ databases">
        <authorList>
            <person name="Magalhaes I.L.F."/>
            <person name="Oliveira U."/>
            <person name="Santos F.R."/>
            <person name="Vidigal T.H.D.A."/>
            <person name="Brescovit A.D."/>
            <person name="Santos A.J."/>
        </authorList>
    </citation>
    <scope>NUCLEOTIDE SEQUENCE</scope>
    <source>
        <tissue evidence="2">Shoot tissue taken approximately 20 cm above the soil surface</tissue>
    </source>
</reference>
<feature type="transmembrane region" description="Helical" evidence="1">
    <location>
        <begin position="12"/>
        <end position="30"/>
    </location>
</feature>